<dbReference type="AlphaFoldDB" id="A0A699GYM4"/>
<dbReference type="EMBL" id="BKCJ010074766">
    <property type="protein sequence ID" value="GEW80471.1"/>
    <property type="molecule type" value="Genomic_DNA"/>
</dbReference>
<evidence type="ECO:0000313" key="1">
    <source>
        <dbReference type="EMBL" id="GEW80471.1"/>
    </source>
</evidence>
<organism evidence="1">
    <name type="scientific">Tanacetum cinerariifolium</name>
    <name type="common">Dalmatian daisy</name>
    <name type="synonym">Chrysanthemum cinerariifolium</name>
    <dbReference type="NCBI Taxonomy" id="118510"/>
    <lineage>
        <taxon>Eukaryota</taxon>
        <taxon>Viridiplantae</taxon>
        <taxon>Streptophyta</taxon>
        <taxon>Embryophyta</taxon>
        <taxon>Tracheophyta</taxon>
        <taxon>Spermatophyta</taxon>
        <taxon>Magnoliopsida</taxon>
        <taxon>eudicotyledons</taxon>
        <taxon>Gunneridae</taxon>
        <taxon>Pentapetalae</taxon>
        <taxon>asterids</taxon>
        <taxon>campanulids</taxon>
        <taxon>Asterales</taxon>
        <taxon>Asteraceae</taxon>
        <taxon>Asteroideae</taxon>
        <taxon>Anthemideae</taxon>
        <taxon>Anthemidinae</taxon>
        <taxon>Tanacetum</taxon>
    </lineage>
</organism>
<sequence length="103" mass="11903">MPILHSFKENKLEYKDEDKDEVRIKMIGIKMDKESLEHNLYENDITPIICHNFSPTLNPPIKLRDSGIFEEKKFFTDPGDGVGINPHGVARHATGKFDFYLII</sequence>
<reference evidence="1" key="1">
    <citation type="journal article" date="2019" name="Sci. Rep.">
        <title>Draft genome of Tanacetum cinerariifolium, the natural source of mosquito coil.</title>
        <authorList>
            <person name="Yamashiro T."/>
            <person name="Shiraishi A."/>
            <person name="Satake H."/>
            <person name="Nakayama K."/>
        </authorList>
    </citation>
    <scope>NUCLEOTIDE SEQUENCE</scope>
</reference>
<proteinExistence type="predicted"/>
<protein>
    <submittedName>
        <fullName evidence="1">Uncharacterized protein</fullName>
    </submittedName>
</protein>
<gene>
    <name evidence="1" type="ORF">Tci_252447</name>
</gene>
<accession>A0A699GYM4</accession>
<name>A0A699GYM4_TANCI</name>
<comment type="caution">
    <text evidence="1">The sequence shown here is derived from an EMBL/GenBank/DDBJ whole genome shotgun (WGS) entry which is preliminary data.</text>
</comment>